<proteinExistence type="inferred from homology"/>
<dbReference type="InterPro" id="IPR006286">
    <property type="entry name" value="C56_PfpI-like"/>
</dbReference>
<evidence type="ECO:0000256" key="1">
    <source>
        <dbReference type="ARBA" id="ARBA00008542"/>
    </source>
</evidence>
<keyword evidence="3" id="KW-0378">Hydrolase</keyword>
<evidence type="ECO:0000313" key="3">
    <source>
        <dbReference type="EMBL" id="MBK1619256.1"/>
    </source>
</evidence>
<dbReference type="SUPFAM" id="SSF52317">
    <property type="entry name" value="Class I glutamine amidotransferase-like"/>
    <property type="match status" value="1"/>
</dbReference>
<keyword evidence="4" id="KW-1185">Reference proteome</keyword>
<comment type="caution">
    <text evidence="3">The sequence shown here is derived from an EMBL/GenBank/DDBJ whole genome shotgun (WGS) entry which is preliminary data.</text>
</comment>
<protein>
    <submittedName>
        <fullName evidence="3">Protease</fullName>
    </submittedName>
</protein>
<dbReference type="Pfam" id="PF01965">
    <property type="entry name" value="DJ-1_PfpI"/>
    <property type="match status" value="1"/>
</dbReference>
<dbReference type="InterPro" id="IPR002818">
    <property type="entry name" value="DJ-1/PfpI"/>
</dbReference>
<dbReference type="GO" id="GO:0006508">
    <property type="term" value="P:proteolysis"/>
    <property type="evidence" value="ECO:0007669"/>
    <property type="project" value="UniProtKB-KW"/>
</dbReference>
<evidence type="ECO:0000259" key="2">
    <source>
        <dbReference type="Pfam" id="PF01965"/>
    </source>
</evidence>
<dbReference type="EMBL" id="NRRY01000019">
    <property type="protein sequence ID" value="MBK1619256.1"/>
    <property type="molecule type" value="Genomic_DNA"/>
</dbReference>
<reference evidence="3 4" key="1">
    <citation type="journal article" date="2020" name="Microorganisms">
        <title>Osmotic Adaptation and Compatible Solute Biosynthesis of Phototrophic Bacteria as Revealed from Genome Analyses.</title>
        <authorList>
            <person name="Imhoff J.F."/>
            <person name="Rahn T."/>
            <person name="Kunzel S."/>
            <person name="Keller A."/>
            <person name="Neulinger S.C."/>
        </authorList>
    </citation>
    <scope>NUCLEOTIDE SEQUENCE [LARGE SCALE GENOMIC DNA]</scope>
    <source>
        <strain evidence="3 4">DSM 25653</strain>
    </source>
</reference>
<keyword evidence="3" id="KW-0645">Protease</keyword>
<feature type="domain" description="DJ-1/PfpI" evidence="2">
    <location>
        <begin position="10"/>
        <end position="170"/>
    </location>
</feature>
<gene>
    <name evidence="3" type="ORF">CKO42_12580</name>
</gene>
<dbReference type="GO" id="GO:0008233">
    <property type="term" value="F:peptidase activity"/>
    <property type="evidence" value="ECO:0007669"/>
    <property type="project" value="UniProtKB-KW"/>
</dbReference>
<accession>A0A9X0W9F9</accession>
<dbReference type="NCBIfam" id="TIGR01382">
    <property type="entry name" value="PfpI"/>
    <property type="match status" value="1"/>
</dbReference>
<dbReference type="Gene3D" id="3.40.50.880">
    <property type="match status" value="1"/>
</dbReference>
<dbReference type="RefSeq" id="WP_200244422.1">
    <property type="nucleotide sequence ID" value="NZ_NRRY01000019.1"/>
</dbReference>
<dbReference type="CDD" id="cd03134">
    <property type="entry name" value="GATase1_PfpI_like"/>
    <property type="match status" value="1"/>
</dbReference>
<comment type="similarity">
    <text evidence="1">Belongs to the peptidase C56 family.</text>
</comment>
<name>A0A9X0W9F9_9GAMM</name>
<evidence type="ECO:0000313" key="4">
    <source>
        <dbReference type="Proteomes" id="UP001138768"/>
    </source>
</evidence>
<dbReference type="Proteomes" id="UP001138768">
    <property type="component" value="Unassembled WGS sequence"/>
</dbReference>
<dbReference type="AlphaFoldDB" id="A0A9X0W9F9"/>
<dbReference type="InterPro" id="IPR029062">
    <property type="entry name" value="Class_I_gatase-like"/>
</dbReference>
<sequence length="173" mass="18954">MANELNNRTIGVLVENLFEDLELWYPLIRMREAGAQTRLIGTAKTTYRGKHGLTAEAEEAVGSVRADELDALIIPGGYAPDRMRRDQPLLELVQGVAALERPIAFICHAGWVPISAEIVRGRRVTSAPSIKDDLRNAGAEWEDEAVVVDGPLISSRHPGDLPMFCQALIAQLS</sequence>
<dbReference type="PROSITE" id="PS51276">
    <property type="entry name" value="PEPTIDASE_C56_PFPI"/>
    <property type="match status" value="1"/>
</dbReference>
<dbReference type="PANTHER" id="PTHR42733:SF13">
    <property type="entry name" value="DJ-1_PFPI DOMAIN-CONTAINING PROTEIN"/>
    <property type="match status" value="1"/>
</dbReference>
<organism evidence="3 4">
    <name type="scientific">Lamprobacter modestohalophilus</name>
    <dbReference type="NCBI Taxonomy" id="1064514"/>
    <lineage>
        <taxon>Bacteria</taxon>
        <taxon>Pseudomonadati</taxon>
        <taxon>Pseudomonadota</taxon>
        <taxon>Gammaproteobacteria</taxon>
        <taxon>Chromatiales</taxon>
        <taxon>Chromatiaceae</taxon>
        <taxon>Lamprobacter</taxon>
    </lineage>
</organism>
<dbReference type="PANTHER" id="PTHR42733">
    <property type="entry name" value="DJ-1 PROTEIN"/>
    <property type="match status" value="1"/>
</dbReference>